<comment type="caution">
    <text evidence="5">The sequence shown here is derived from an EMBL/GenBank/DDBJ whole genome shotgun (WGS) entry which is preliminary data.</text>
</comment>
<evidence type="ECO:0000259" key="4">
    <source>
        <dbReference type="Pfam" id="PF25990"/>
    </source>
</evidence>
<dbReference type="Gene3D" id="1.10.287.470">
    <property type="entry name" value="Helix hairpin bin"/>
    <property type="match status" value="1"/>
</dbReference>
<accession>A0ABX0PGU9</accession>
<dbReference type="Pfam" id="PF25990">
    <property type="entry name" value="Beta-barrel_YknX"/>
    <property type="match status" value="1"/>
</dbReference>
<keyword evidence="2" id="KW-0175">Coiled coil</keyword>
<dbReference type="NCBIfam" id="TIGR01730">
    <property type="entry name" value="RND_mfp"/>
    <property type="match status" value="1"/>
</dbReference>
<dbReference type="SUPFAM" id="SSF111369">
    <property type="entry name" value="HlyD-like secretion proteins"/>
    <property type="match status" value="1"/>
</dbReference>
<feature type="coiled-coil region" evidence="2">
    <location>
        <begin position="97"/>
        <end position="131"/>
    </location>
</feature>
<dbReference type="Gene3D" id="2.40.30.170">
    <property type="match status" value="1"/>
</dbReference>
<proteinExistence type="inferred from homology"/>
<gene>
    <name evidence="5" type="ORF">HAV22_23915</name>
</gene>
<organism evidence="5 6">
    <name type="scientific">Telluria antibiotica</name>
    <dbReference type="NCBI Taxonomy" id="2717319"/>
    <lineage>
        <taxon>Bacteria</taxon>
        <taxon>Pseudomonadati</taxon>
        <taxon>Pseudomonadota</taxon>
        <taxon>Betaproteobacteria</taxon>
        <taxon>Burkholderiales</taxon>
        <taxon>Oxalobacteraceae</taxon>
        <taxon>Telluria group</taxon>
        <taxon>Telluria</taxon>
    </lineage>
</organism>
<feature type="domain" description="YknX-like beta-barrel" evidence="4">
    <location>
        <begin position="224"/>
        <end position="301"/>
    </location>
</feature>
<evidence type="ECO:0000259" key="3">
    <source>
        <dbReference type="Pfam" id="PF25917"/>
    </source>
</evidence>
<dbReference type="PRINTS" id="PR01490">
    <property type="entry name" value="RTXTOXIND"/>
</dbReference>
<evidence type="ECO:0000313" key="6">
    <source>
        <dbReference type="Proteomes" id="UP000716322"/>
    </source>
</evidence>
<keyword evidence="6" id="KW-1185">Reference proteome</keyword>
<reference evidence="5 6" key="1">
    <citation type="submission" date="2020-03" db="EMBL/GenBank/DDBJ databases">
        <title>Genome sequence of strain Massilia sp. TW-1.</title>
        <authorList>
            <person name="Chaudhary D.K."/>
        </authorList>
    </citation>
    <scope>NUCLEOTIDE SEQUENCE [LARGE SCALE GENOMIC DNA]</scope>
    <source>
        <strain evidence="5 6">TW-1</strain>
    </source>
</reference>
<evidence type="ECO:0000256" key="2">
    <source>
        <dbReference type="SAM" id="Coils"/>
    </source>
</evidence>
<dbReference type="EMBL" id="JAAQOM010000016">
    <property type="protein sequence ID" value="NIA56676.1"/>
    <property type="molecule type" value="Genomic_DNA"/>
</dbReference>
<evidence type="ECO:0000256" key="1">
    <source>
        <dbReference type="ARBA" id="ARBA00009477"/>
    </source>
</evidence>
<comment type="similarity">
    <text evidence="1">Belongs to the membrane fusion protein (MFP) (TC 8.A.1) family.</text>
</comment>
<dbReference type="Proteomes" id="UP000716322">
    <property type="component" value="Unassembled WGS sequence"/>
</dbReference>
<dbReference type="Pfam" id="PF25917">
    <property type="entry name" value="BSH_RND"/>
    <property type="match status" value="1"/>
</dbReference>
<evidence type="ECO:0000313" key="5">
    <source>
        <dbReference type="EMBL" id="NIA56676.1"/>
    </source>
</evidence>
<sequence>MNKKLIGAAVVAAFLIVPVAVKFAGKQTRREAELATVQKLAIHPAILATGNLVFRQEVQLSAEVIGKVAGVLVKEGDRVARGQILLRLDPTVYQAEVAQQEANRRNAAIAIERAQINLANQERNLDRTGQLYKAKYIDISKYDDAVHQVDLAKVELRASRESLEQASALLSQSREHLAKTEVRAPIDGTVTAVPIKIGETAVASATGIAGSSLMTIADVGSIMAEVNVDEADIARVAVGQQAKVFPAAFPDQPVTGRVESVAMAPKNAMPGQSQGRAYVVKLRLDDSKLALRSGMTCRVEIVAGSGAATAAVPIQAVLNEDVPGAKDRTKNVNYVFVVQDGKVRKTTVELGLSDDANQEVTKGVAVGQTIAVGPARLLRELHDGDAVVQVRQQTDVKVAEGAHP</sequence>
<dbReference type="PANTHER" id="PTHR30469:SF15">
    <property type="entry name" value="HLYD FAMILY OF SECRETION PROTEINS"/>
    <property type="match status" value="1"/>
</dbReference>
<dbReference type="InterPro" id="IPR006143">
    <property type="entry name" value="RND_pump_MFP"/>
</dbReference>
<protein>
    <submittedName>
        <fullName evidence="5">Efflux RND transporter periplasmic adaptor subunit</fullName>
    </submittedName>
</protein>
<feature type="domain" description="Multidrug resistance protein MdtA-like barrel-sandwich hybrid" evidence="3">
    <location>
        <begin position="57"/>
        <end position="204"/>
    </location>
</feature>
<dbReference type="InterPro" id="IPR058625">
    <property type="entry name" value="MdtA-like_BSH"/>
</dbReference>
<dbReference type="InterPro" id="IPR058636">
    <property type="entry name" value="Beta-barrel_YknX"/>
</dbReference>
<dbReference type="Gene3D" id="2.40.420.20">
    <property type="match status" value="1"/>
</dbReference>
<dbReference type="PANTHER" id="PTHR30469">
    <property type="entry name" value="MULTIDRUG RESISTANCE PROTEIN MDTA"/>
    <property type="match status" value="1"/>
</dbReference>
<dbReference type="RefSeq" id="WP_166862504.1">
    <property type="nucleotide sequence ID" value="NZ_JAAQOM010000016.1"/>
</dbReference>
<dbReference type="Gene3D" id="2.40.50.100">
    <property type="match status" value="1"/>
</dbReference>
<name>A0ABX0PGU9_9BURK</name>